<dbReference type="Gene3D" id="3.40.50.300">
    <property type="entry name" value="P-loop containing nucleotide triphosphate hydrolases"/>
    <property type="match status" value="1"/>
</dbReference>
<dbReference type="InParanoid" id="H2Y281"/>
<reference evidence="1" key="2">
    <citation type="journal article" date="2008" name="Genome Biol.">
        <title>Improved genome assembly and evidence-based global gene model set for the chordate Ciona intestinalis: new insight into intron and operon populations.</title>
        <authorList>
            <person name="Satou Y."/>
            <person name="Mineta K."/>
            <person name="Ogasawara M."/>
            <person name="Sasakura Y."/>
            <person name="Shoguchi E."/>
            <person name="Ueno K."/>
            <person name="Yamada L."/>
            <person name="Matsumoto J."/>
            <person name="Wasserscheid J."/>
            <person name="Dewar K."/>
            <person name="Wiley G.B."/>
            <person name="Macmil S.L."/>
            <person name="Roe B.A."/>
            <person name="Zeller R.W."/>
            <person name="Hastings K.E."/>
            <person name="Lemaire P."/>
            <person name="Lindquist E."/>
            <person name="Endo T."/>
            <person name="Hotta K."/>
            <person name="Inaba K."/>
        </authorList>
    </citation>
    <scope>NUCLEOTIDE SEQUENCE [LARGE SCALE GENOMIC DNA]</scope>
    <source>
        <strain evidence="1">wild type</strain>
    </source>
</reference>
<dbReference type="InterPro" id="IPR052661">
    <property type="entry name" value="Ras-like_GTPase_Reg"/>
</dbReference>
<name>H2Y281_CIOIN</name>
<dbReference type="PROSITE" id="PS51419">
    <property type="entry name" value="RAB"/>
    <property type="match status" value="1"/>
</dbReference>
<dbReference type="EMBL" id="EAAA01000986">
    <property type="status" value="NOT_ANNOTATED_CDS"/>
    <property type="molecule type" value="Genomic_DNA"/>
</dbReference>
<reference evidence="1" key="4">
    <citation type="submission" date="2025-09" db="UniProtKB">
        <authorList>
            <consortium name="Ensembl"/>
        </authorList>
    </citation>
    <scope>IDENTIFICATION</scope>
</reference>
<sequence>MLPHIKIAIIGASGTGKTSFIRKFKTNQFIQEDAHKDYCEMMSPDLKRINRNSKAKEAIQASLDVPAHMERCQATTCTVLFKPKLVGKHNGVEDLLDITLMDFREFDKFPLDSLEEWETRGAIGVRSADAYILFYDVTNFSSLEHVINMREGIVESCALSMDSQANGSSNSRAKYKVSPMFETTAPMNCFSDQKLRRNSDRPTKTKKGFCPSDQIVKRALL</sequence>
<proteinExistence type="predicted"/>
<keyword evidence="2" id="KW-1185">Reference proteome</keyword>
<reference evidence="2" key="1">
    <citation type="journal article" date="2002" name="Science">
        <title>The draft genome of Ciona intestinalis: insights into chordate and vertebrate origins.</title>
        <authorList>
            <person name="Dehal P."/>
            <person name="Satou Y."/>
            <person name="Campbell R.K."/>
            <person name="Chapman J."/>
            <person name="Degnan B."/>
            <person name="De Tomaso A."/>
            <person name="Davidson B."/>
            <person name="Di Gregorio A."/>
            <person name="Gelpke M."/>
            <person name="Goodstein D.M."/>
            <person name="Harafuji N."/>
            <person name="Hastings K.E."/>
            <person name="Ho I."/>
            <person name="Hotta K."/>
            <person name="Huang W."/>
            <person name="Kawashima T."/>
            <person name="Lemaire P."/>
            <person name="Martinez D."/>
            <person name="Meinertzhagen I.A."/>
            <person name="Necula S."/>
            <person name="Nonaka M."/>
            <person name="Putnam N."/>
            <person name="Rash S."/>
            <person name="Saiga H."/>
            <person name="Satake M."/>
            <person name="Terry A."/>
            <person name="Yamada L."/>
            <person name="Wang H.G."/>
            <person name="Awazu S."/>
            <person name="Azumi K."/>
            <person name="Boore J."/>
            <person name="Branno M."/>
            <person name="Chin-Bow S."/>
            <person name="DeSantis R."/>
            <person name="Doyle S."/>
            <person name="Francino P."/>
            <person name="Keys D.N."/>
            <person name="Haga S."/>
            <person name="Hayashi H."/>
            <person name="Hino K."/>
            <person name="Imai K.S."/>
            <person name="Inaba K."/>
            <person name="Kano S."/>
            <person name="Kobayashi K."/>
            <person name="Kobayashi M."/>
            <person name="Lee B.I."/>
            <person name="Makabe K.W."/>
            <person name="Manohar C."/>
            <person name="Matassi G."/>
            <person name="Medina M."/>
            <person name="Mochizuki Y."/>
            <person name="Mount S."/>
            <person name="Morishita T."/>
            <person name="Miura S."/>
            <person name="Nakayama A."/>
            <person name="Nishizaka S."/>
            <person name="Nomoto H."/>
            <person name="Ohta F."/>
            <person name="Oishi K."/>
            <person name="Rigoutsos I."/>
            <person name="Sano M."/>
            <person name="Sasaki A."/>
            <person name="Sasakura Y."/>
            <person name="Shoguchi E."/>
            <person name="Shin-i T."/>
            <person name="Spagnuolo A."/>
            <person name="Stainier D."/>
            <person name="Suzuki M.M."/>
            <person name="Tassy O."/>
            <person name="Takatori N."/>
            <person name="Tokuoka M."/>
            <person name="Yagi K."/>
            <person name="Yoshizaki F."/>
            <person name="Wada S."/>
            <person name="Zhang C."/>
            <person name="Hyatt P.D."/>
            <person name="Larimer F."/>
            <person name="Detter C."/>
            <person name="Doggett N."/>
            <person name="Glavina T."/>
            <person name="Hawkins T."/>
            <person name="Richardson P."/>
            <person name="Lucas S."/>
            <person name="Kohara Y."/>
            <person name="Levine M."/>
            <person name="Satoh N."/>
            <person name="Rokhsar D.S."/>
        </authorList>
    </citation>
    <scope>NUCLEOTIDE SEQUENCE [LARGE SCALE GENOMIC DNA]</scope>
</reference>
<accession>H2Y281</accession>
<dbReference type="InterPro" id="IPR027417">
    <property type="entry name" value="P-loop_NTPase"/>
</dbReference>
<dbReference type="AlphaFoldDB" id="H2Y281"/>
<dbReference type="PANTHER" id="PTHR46350:SF2">
    <property type="entry name" value="RAS LIKE FAMILY 10 MEMBER B"/>
    <property type="match status" value="1"/>
</dbReference>
<dbReference type="EMBL" id="EAAA01000985">
    <property type="status" value="NOT_ANNOTATED_CDS"/>
    <property type="molecule type" value="Genomic_DNA"/>
</dbReference>
<dbReference type="STRING" id="7719.ENSCINP00000036016"/>
<reference evidence="1" key="3">
    <citation type="submission" date="2025-08" db="UniProtKB">
        <authorList>
            <consortium name="Ensembl"/>
        </authorList>
    </citation>
    <scope>IDENTIFICATION</scope>
</reference>
<dbReference type="SUPFAM" id="SSF52540">
    <property type="entry name" value="P-loop containing nucleoside triphosphate hydrolases"/>
    <property type="match status" value="1"/>
</dbReference>
<protein>
    <submittedName>
        <fullName evidence="1">Uncharacterized protein</fullName>
    </submittedName>
</protein>
<dbReference type="PANTHER" id="PTHR46350">
    <property type="entry name" value="RAS LIKE FAMILY 10 MEMBER B-RELATED"/>
    <property type="match status" value="1"/>
</dbReference>
<dbReference type="Proteomes" id="UP000008144">
    <property type="component" value="Chromosome 12"/>
</dbReference>
<evidence type="ECO:0000313" key="1">
    <source>
        <dbReference type="Ensembl" id="ENSCINP00000036016.1"/>
    </source>
</evidence>
<organism evidence="1 2">
    <name type="scientific">Ciona intestinalis</name>
    <name type="common">Transparent sea squirt</name>
    <name type="synonym">Ascidia intestinalis</name>
    <dbReference type="NCBI Taxonomy" id="7719"/>
    <lineage>
        <taxon>Eukaryota</taxon>
        <taxon>Metazoa</taxon>
        <taxon>Chordata</taxon>
        <taxon>Tunicata</taxon>
        <taxon>Ascidiacea</taxon>
        <taxon>Phlebobranchia</taxon>
        <taxon>Cionidae</taxon>
        <taxon>Ciona</taxon>
    </lineage>
</organism>
<dbReference type="Ensembl" id="ENSCINT00000036960.1">
    <property type="protein sequence ID" value="ENSCINP00000036016.1"/>
    <property type="gene ID" value="ENSCING00000022214.1"/>
</dbReference>
<evidence type="ECO:0000313" key="2">
    <source>
        <dbReference type="Proteomes" id="UP000008144"/>
    </source>
</evidence>
<dbReference type="HOGENOM" id="CLU_1253112_0_0_1"/>